<keyword evidence="9" id="KW-0460">Magnesium</keyword>
<evidence type="ECO:0000256" key="8">
    <source>
        <dbReference type="ARBA" id="ARBA00022793"/>
    </source>
</evidence>
<keyword evidence="7" id="KW-0479">Metal-binding</keyword>
<evidence type="ECO:0000256" key="7">
    <source>
        <dbReference type="ARBA" id="ARBA00022723"/>
    </source>
</evidence>
<dbReference type="Gene3D" id="3.40.50.970">
    <property type="match status" value="1"/>
</dbReference>
<comment type="similarity">
    <text evidence="4">Belongs to the TPP enzyme family.</text>
</comment>
<evidence type="ECO:0000256" key="12">
    <source>
        <dbReference type="SAM" id="MobiDB-lite"/>
    </source>
</evidence>
<evidence type="ECO:0000256" key="4">
    <source>
        <dbReference type="ARBA" id="ARBA00007812"/>
    </source>
</evidence>
<feature type="compositionally biased region" description="Low complexity" evidence="12">
    <location>
        <begin position="13"/>
        <end position="24"/>
    </location>
</feature>
<keyword evidence="8" id="KW-0210">Decarboxylase</keyword>
<evidence type="ECO:0000256" key="11">
    <source>
        <dbReference type="ARBA" id="ARBA00023239"/>
    </source>
</evidence>
<dbReference type="Proteomes" id="UP000012960">
    <property type="component" value="Unplaced"/>
</dbReference>
<evidence type="ECO:0000256" key="6">
    <source>
        <dbReference type="ARBA" id="ARBA00013202"/>
    </source>
</evidence>
<protein>
    <recommendedName>
        <fullName evidence="6">pyruvate decarboxylase</fullName>
        <ecNumber evidence="6">4.1.1.1</ecNumber>
    </recommendedName>
</protein>
<organism evidence="14 15">
    <name type="scientific">Musa acuminata subsp. malaccensis</name>
    <name type="common">Wild banana</name>
    <name type="synonym">Musa malaccensis</name>
    <dbReference type="NCBI Taxonomy" id="214687"/>
    <lineage>
        <taxon>Eukaryota</taxon>
        <taxon>Viridiplantae</taxon>
        <taxon>Streptophyta</taxon>
        <taxon>Embryophyta</taxon>
        <taxon>Tracheophyta</taxon>
        <taxon>Spermatophyta</taxon>
        <taxon>Magnoliopsida</taxon>
        <taxon>Liliopsida</taxon>
        <taxon>Zingiberales</taxon>
        <taxon>Musaceae</taxon>
        <taxon>Musa</taxon>
    </lineage>
</organism>
<comment type="catalytic activity">
    <reaction evidence="1">
        <text>a 2-oxocarboxylate + H(+) = an aldehyde + CO2</text>
        <dbReference type="Rhea" id="RHEA:11628"/>
        <dbReference type="ChEBI" id="CHEBI:15378"/>
        <dbReference type="ChEBI" id="CHEBI:16526"/>
        <dbReference type="ChEBI" id="CHEBI:17478"/>
        <dbReference type="ChEBI" id="CHEBI:35179"/>
        <dbReference type="EC" id="4.1.1.1"/>
    </reaction>
</comment>
<evidence type="ECO:0000256" key="10">
    <source>
        <dbReference type="ARBA" id="ARBA00023052"/>
    </source>
</evidence>
<dbReference type="EMBL" id="HG996473">
    <property type="protein sequence ID" value="CAG1857777.1"/>
    <property type="molecule type" value="Genomic_DNA"/>
</dbReference>
<keyword evidence="11" id="KW-0456">Lyase</keyword>
<accession>A0A804JZW7</accession>
<name>A0A804JZW7_MUSAM</name>
<dbReference type="GO" id="GO:0004737">
    <property type="term" value="F:pyruvate decarboxylase activity"/>
    <property type="evidence" value="ECO:0000318"/>
    <property type="project" value="GO_Central"/>
</dbReference>
<comment type="subunit">
    <text evidence="5">Homotetramer.</text>
</comment>
<evidence type="ECO:0000256" key="9">
    <source>
        <dbReference type="ARBA" id="ARBA00022842"/>
    </source>
</evidence>
<comment type="cofactor">
    <cofactor evidence="2">
        <name>a metal cation</name>
        <dbReference type="ChEBI" id="CHEBI:25213"/>
    </cofactor>
</comment>
<sequence>MESAQATGGGAPGRLPAPGPLAGASRRADVSAVPADVNLALLGHLTAEPELNLVPTPAATTSPVICVVGGHNSDDYGTSRILLHTIGFSEVTELVSDFNEQELDDDPHGDLVGLEAELARVLQSSASAAACRGSTPTFVIEHIAYFLAPKEWSSLSSVESLVLSNRFNLNSRFLFYACCCKAIVSCRTETEGSQSPAGLHGASRCIILLKWENNEPLWVNILFKHIHASVLSGETNVITETGDSWFNCQRLCLPEMCGMQLKHIWERPAIARIGAGSFQVNERVTTCMFISQRSGQRSIVFIINNGGYTIKVEIHDGPYNVIKNRNYTGVVGAINSGASKSCELL</sequence>
<gene>
    <name evidence="13" type="ORF">GSMUA_28610.1</name>
</gene>
<dbReference type="Gramene" id="Ma07_t25850.1">
    <property type="protein sequence ID" value="Ma07_p25850.1"/>
    <property type="gene ID" value="Ma07_g25850"/>
</dbReference>
<dbReference type="EC" id="4.1.1.1" evidence="6"/>
<reference evidence="13" key="1">
    <citation type="submission" date="2021-03" db="EMBL/GenBank/DDBJ databases">
        <authorList>
            <consortium name="Genoscope - CEA"/>
            <person name="William W."/>
        </authorList>
    </citation>
    <scope>NUCLEOTIDE SEQUENCE</scope>
    <source>
        <strain evidence="13">Doubled-haploid Pahang</strain>
    </source>
</reference>
<dbReference type="GO" id="GO:0046872">
    <property type="term" value="F:metal ion binding"/>
    <property type="evidence" value="ECO:0007669"/>
    <property type="project" value="UniProtKB-KW"/>
</dbReference>
<dbReference type="PANTHER" id="PTHR43452">
    <property type="entry name" value="PYRUVATE DECARBOXYLASE"/>
    <property type="match status" value="1"/>
</dbReference>
<evidence type="ECO:0000256" key="2">
    <source>
        <dbReference type="ARBA" id="ARBA00001920"/>
    </source>
</evidence>
<dbReference type="InParanoid" id="A0A804JZW7"/>
<dbReference type="GO" id="GO:0005829">
    <property type="term" value="C:cytosol"/>
    <property type="evidence" value="ECO:0000318"/>
    <property type="project" value="GO_Central"/>
</dbReference>
<evidence type="ECO:0000313" key="13">
    <source>
        <dbReference type="EMBL" id="CAG1857777.1"/>
    </source>
</evidence>
<evidence type="ECO:0000313" key="14">
    <source>
        <dbReference type="EnsemblPlants" id="Ma07_p25850.1"/>
    </source>
</evidence>
<dbReference type="GO" id="GO:0000949">
    <property type="term" value="P:aromatic amino acid family catabolic process to alcohol via Ehrlich pathway"/>
    <property type="evidence" value="ECO:0000318"/>
    <property type="project" value="GO_Central"/>
</dbReference>
<dbReference type="InterPro" id="IPR012110">
    <property type="entry name" value="PDC/IPDC-like"/>
</dbReference>
<keyword evidence="10" id="KW-0786">Thiamine pyrophosphate</keyword>
<reference evidence="14" key="2">
    <citation type="submission" date="2021-05" db="UniProtKB">
        <authorList>
            <consortium name="EnsemblPlants"/>
        </authorList>
    </citation>
    <scope>IDENTIFICATION</scope>
    <source>
        <strain evidence="14">subsp. malaccensis</strain>
    </source>
</reference>
<comment type="cofactor">
    <cofactor evidence="3">
        <name>thiamine diphosphate</name>
        <dbReference type="ChEBI" id="CHEBI:58937"/>
    </cofactor>
</comment>
<dbReference type="InterPro" id="IPR029061">
    <property type="entry name" value="THDP-binding"/>
</dbReference>
<evidence type="ECO:0000256" key="3">
    <source>
        <dbReference type="ARBA" id="ARBA00001964"/>
    </source>
</evidence>
<proteinExistence type="inferred from homology"/>
<evidence type="ECO:0000256" key="1">
    <source>
        <dbReference type="ARBA" id="ARBA00001041"/>
    </source>
</evidence>
<evidence type="ECO:0000256" key="5">
    <source>
        <dbReference type="ARBA" id="ARBA00011881"/>
    </source>
</evidence>
<evidence type="ECO:0000313" key="15">
    <source>
        <dbReference type="Proteomes" id="UP000012960"/>
    </source>
</evidence>
<dbReference type="PANTHER" id="PTHR43452:SF1">
    <property type="entry name" value="PYRUVATE DECARBOXYLASE C186.09-RELATED"/>
    <property type="match status" value="1"/>
</dbReference>
<feature type="region of interest" description="Disordered" evidence="12">
    <location>
        <begin position="1"/>
        <end position="24"/>
    </location>
</feature>
<keyword evidence="15" id="KW-1185">Reference proteome</keyword>
<dbReference type="AlphaFoldDB" id="A0A804JZW7"/>
<dbReference type="SUPFAM" id="SSF52518">
    <property type="entry name" value="Thiamin diphosphate-binding fold (THDP-binding)"/>
    <property type="match status" value="1"/>
</dbReference>
<dbReference type="EnsemblPlants" id="Ma07_t25850.1">
    <property type="protein sequence ID" value="Ma07_p25850.1"/>
    <property type="gene ID" value="Ma07_g25850"/>
</dbReference>